<keyword evidence="3" id="KW-0378">Hydrolase</keyword>
<dbReference type="SUPFAM" id="SSF56601">
    <property type="entry name" value="beta-lactamase/transpeptidase-like"/>
    <property type="match status" value="1"/>
</dbReference>
<dbReference type="InterPro" id="IPR050491">
    <property type="entry name" value="AmpC-like"/>
</dbReference>
<dbReference type="InterPro" id="IPR001466">
    <property type="entry name" value="Beta-lactam-related"/>
</dbReference>
<dbReference type="InterPro" id="IPR012338">
    <property type="entry name" value="Beta-lactam/transpept-like"/>
</dbReference>
<organism evidence="3 4">
    <name type="scientific">Kineococcus xinjiangensis</name>
    <dbReference type="NCBI Taxonomy" id="512762"/>
    <lineage>
        <taxon>Bacteria</taxon>
        <taxon>Bacillati</taxon>
        <taxon>Actinomycetota</taxon>
        <taxon>Actinomycetes</taxon>
        <taxon>Kineosporiales</taxon>
        <taxon>Kineosporiaceae</taxon>
        <taxon>Kineococcus</taxon>
    </lineage>
</organism>
<feature type="domain" description="Beta-lactamase-related" evidence="2">
    <location>
        <begin position="68"/>
        <end position="358"/>
    </location>
</feature>
<proteinExistence type="predicted"/>
<dbReference type="PANTHER" id="PTHR46825">
    <property type="entry name" value="D-ALANYL-D-ALANINE-CARBOXYPEPTIDASE/ENDOPEPTIDASE AMPH"/>
    <property type="match status" value="1"/>
</dbReference>
<dbReference type="AlphaFoldDB" id="A0A2S6IWZ2"/>
<dbReference type="EMBL" id="PTJD01000001">
    <property type="protein sequence ID" value="PPK98681.1"/>
    <property type="molecule type" value="Genomic_DNA"/>
</dbReference>
<gene>
    <name evidence="3" type="ORF">CLV92_101381</name>
</gene>
<comment type="caution">
    <text evidence="3">The sequence shown here is derived from an EMBL/GenBank/DDBJ whole genome shotgun (WGS) entry which is preliminary data.</text>
</comment>
<sequence length="396" mass="41756">MSEPAARSYPERMHGAGTGGTRWRARAAVAAALAASLLACSAAPPGPAAGPALPGIDAELLQESLDRLAATGAQGVIARITRDGQVLELRAGTARHDGAEPVPHEARFRIGSITKVFVATVVLQLAAEGRLSLDEPVSRHLPGLLPDGDRITARMLLQHTSGLVSYTDHVPIDPPALSSVEEFERLRHLHHAPEDLVALATSRPLEFEPGTRFEYSNTGYVVLGMLVEAVTGKPYGRVLEERVIAPLGLRATSVPGGRESLPSPHAHGYERIAGQVVDVTELDPSIAWAAGEVVSTTADLDRFLAALLGGELLPAEQLRQMRRSTPVSPAYGLGLQRDTLGCGAVVEGHSGSIPGFASLALSAPHTRTRLELSLTTAPDAGAFRGQQELLEEVFCG</sequence>
<name>A0A2S6IWZ2_9ACTN</name>
<reference evidence="3 4" key="1">
    <citation type="submission" date="2018-02" db="EMBL/GenBank/DDBJ databases">
        <title>Genomic Encyclopedia of Archaeal and Bacterial Type Strains, Phase II (KMG-II): from individual species to whole genera.</title>
        <authorList>
            <person name="Goeker M."/>
        </authorList>
    </citation>
    <scope>NUCLEOTIDE SEQUENCE [LARGE SCALE GENOMIC DNA]</scope>
    <source>
        <strain evidence="3 4">DSM 22857</strain>
    </source>
</reference>
<evidence type="ECO:0000259" key="2">
    <source>
        <dbReference type="Pfam" id="PF00144"/>
    </source>
</evidence>
<evidence type="ECO:0000313" key="3">
    <source>
        <dbReference type="EMBL" id="PPK98681.1"/>
    </source>
</evidence>
<dbReference type="GO" id="GO:0004180">
    <property type="term" value="F:carboxypeptidase activity"/>
    <property type="evidence" value="ECO:0007669"/>
    <property type="project" value="UniProtKB-KW"/>
</dbReference>
<dbReference type="Proteomes" id="UP000239485">
    <property type="component" value="Unassembled WGS sequence"/>
</dbReference>
<evidence type="ECO:0000256" key="1">
    <source>
        <dbReference type="SAM" id="MobiDB-lite"/>
    </source>
</evidence>
<keyword evidence="3" id="KW-0645">Protease</keyword>
<keyword evidence="3" id="KW-0121">Carboxypeptidase</keyword>
<keyword evidence="4" id="KW-1185">Reference proteome</keyword>
<feature type="region of interest" description="Disordered" evidence="1">
    <location>
        <begin position="1"/>
        <end position="20"/>
    </location>
</feature>
<dbReference type="PANTHER" id="PTHR46825:SF7">
    <property type="entry name" value="D-ALANYL-D-ALANINE CARBOXYPEPTIDASE"/>
    <property type="match status" value="1"/>
</dbReference>
<dbReference type="Pfam" id="PF00144">
    <property type="entry name" value="Beta-lactamase"/>
    <property type="match status" value="1"/>
</dbReference>
<evidence type="ECO:0000313" key="4">
    <source>
        <dbReference type="Proteomes" id="UP000239485"/>
    </source>
</evidence>
<protein>
    <submittedName>
        <fullName evidence="3">D-alanyl-D-alanine carboxypeptidase</fullName>
    </submittedName>
</protein>
<dbReference type="Gene3D" id="3.40.710.10">
    <property type="entry name" value="DD-peptidase/beta-lactamase superfamily"/>
    <property type="match status" value="1"/>
</dbReference>
<accession>A0A2S6IWZ2</accession>